<evidence type="ECO:0000256" key="1">
    <source>
        <dbReference type="SAM" id="Phobius"/>
    </source>
</evidence>
<evidence type="ECO:0000313" key="2">
    <source>
        <dbReference type="EMBL" id="KAK8736713.1"/>
    </source>
</evidence>
<protein>
    <submittedName>
        <fullName evidence="2">Uncharacterized protein</fullName>
    </submittedName>
</protein>
<dbReference type="Proteomes" id="UP001445076">
    <property type="component" value="Unassembled WGS sequence"/>
</dbReference>
<dbReference type="PANTHER" id="PTHR11819:SF195">
    <property type="entry name" value="SODIUM_GLUCOSE COTRANSPORTER 4"/>
    <property type="match status" value="1"/>
</dbReference>
<accession>A0AAW0X9T8</accession>
<dbReference type="GO" id="GO:0005886">
    <property type="term" value="C:plasma membrane"/>
    <property type="evidence" value="ECO:0007669"/>
    <property type="project" value="TreeGrafter"/>
</dbReference>
<evidence type="ECO:0000313" key="3">
    <source>
        <dbReference type="Proteomes" id="UP001445076"/>
    </source>
</evidence>
<dbReference type="PANTHER" id="PTHR11819">
    <property type="entry name" value="SOLUTE CARRIER FAMILY 5"/>
    <property type="match status" value="1"/>
</dbReference>
<feature type="transmembrane region" description="Helical" evidence="1">
    <location>
        <begin position="34"/>
        <end position="55"/>
    </location>
</feature>
<gene>
    <name evidence="2" type="ORF">OTU49_004611</name>
</gene>
<comment type="caution">
    <text evidence="2">The sequence shown here is derived from an EMBL/GenBank/DDBJ whole genome shotgun (WGS) entry which is preliminary data.</text>
</comment>
<feature type="non-terminal residue" evidence="2">
    <location>
        <position position="1"/>
    </location>
</feature>
<dbReference type="GO" id="GO:0005412">
    <property type="term" value="F:D-glucose:sodium symporter activity"/>
    <property type="evidence" value="ECO:0007669"/>
    <property type="project" value="TreeGrafter"/>
</dbReference>
<keyword evidence="1" id="KW-1133">Transmembrane helix</keyword>
<sequence>FLLEYTFIAPRCGDEDQDKRPEWVKIIVGKVHYLHFRCILFLIVLAVTVAVSFLTEPIPKKCLHRLTYATRHSQEVRVSIRDWRNEKKSIDDKIHLKSRPAERNIYKATILASDIQGKF</sequence>
<keyword evidence="1" id="KW-0472">Membrane</keyword>
<dbReference type="AlphaFoldDB" id="A0AAW0X9T8"/>
<proteinExistence type="predicted"/>
<keyword evidence="1" id="KW-0812">Transmembrane</keyword>
<organism evidence="2 3">
    <name type="scientific">Cherax quadricarinatus</name>
    <name type="common">Australian red claw crayfish</name>
    <dbReference type="NCBI Taxonomy" id="27406"/>
    <lineage>
        <taxon>Eukaryota</taxon>
        <taxon>Metazoa</taxon>
        <taxon>Ecdysozoa</taxon>
        <taxon>Arthropoda</taxon>
        <taxon>Crustacea</taxon>
        <taxon>Multicrustacea</taxon>
        <taxon>Malacostraca</taxon>
        <taxon>Eumalacostraca</taxon>
        <taxon>Eucarida</taxon>
        <taxon>Decapoda</taxon>
        <taxon>Pleocyemata</taxon>
        <taxon>Astacidea</taxon>
        <taxon>Parastacoidea</taxon>
        <taxon>Parastacidae</taxon>
        <taxon>Cherax</taxon>
    </lineage>
</organism>
<keyword evidence="3" id="KW-1185">Reference proteome</keyword>
<name>A0AAW0X9T8_CHEQU</name>
<reference evidence="2 3" key="1">
    <citation type="journal article" date="2024" name="BMC Genomics">
        <title>Genome assembly of redclaw crayfish (Cherax quadricarinatus) provides insights into its immune adaptation and hypoxia tolerance.</title>
        <authorList>
            <person name="Liu Z."/>
            <person name="Zheng J."/>
            <person name="Li H."/>
            <person name="Fang K."/>
            <person name="Wang S."/>
            <person name="He J."/>
            <person name="Zhou D."/>
            <person name="Weng S."/>
            <person name="Chi M."/>
            <person name="Gu Z."/>
            <person name="He J."/>
            <person name="Li F."/>
            <person name="Wang M."/>
        </authorList>
    </citation>
    <scope>NUCLEOTIDE SEQUENCE [LARGE SCALE GENOMIC DNA]</scope>
    <source>
        <strain evidence="2">ZL_2023a</strain>
    </source>
</reference>
<dbReference type="EMBL" id="JARKIK010000043">
    <property type="protein sequence ID" value="KAK8736713.1"/>
    <property type="molecule type" value="Genomic_DNA"/>
</dbReference>